<protein>
    <submittedName>
        <fullName evidence="1">Uncharacterized protein</fullName>
    </submittedName>
</protein>
<evidence type="ECO:0000313" key="1">
    <source>
        <dbReference type="EMBL" id="KAJ8614437.1"/>
    </source>
</evidence>
<sequence>MKTGTTGCGSPQGTGCFCCRKVSYRPTCDLAGIENVVELVDACLQLVRFRAAKPRNGTCVADERDCENYFGRFEGAGTCGDSCGCCRDPIAVRDGVAGLCIACYEKRRLNA</sequence>
<accession>A0AAD7UQ74</accession>
<comment type="caution">
    <text evidence="1">The sequence shown here is derived from an EMBL/GenBank/DDBJ whole genome shotgun (WGS) entry which is preliminary data.</text>
</comment>
<dbReference type="EMBL" id="JAQMWT010000005">
    <property type="protein sequence ID" value="KAJ8614437.1"/>
    <property type="molecule type" value="Genomic_DNA"/>
</dbReference>
<organism evidence="1 2">
    <name type="scientific">Chrysophaeum taylorii</name>
    <dbReference type="NCBI Taxonomy" id="2483200"/>
    <lineage>
        <taxon>Eukaryota</taxon>
        <taxon>Sar</taxon>
        <taxon>Stramenopiles</taxon>
        <taxon>Ochrophyta</taxon>
        <taxon>Pelagophyceae</taxon>
        <taxon>Pelagomonadales</taxon>
        <taxon>Pelagomonadaceae</taxon>
        <taxon>Chrysophaeum</taxon>
    </lineage>
</organism>
<proteinExistence type="predicted"/>
<dbReference type="AlphaFoldDB" id="A0AAD7UQ74"/>
<name>A0AAD7UQ74_9STRA</name>
<dbReference type="Proteomes" id="UP001230188">
    <property type="component" value="Unassembled WGS sequence"/>
</dbReference>
<gene>
    <name evidence="1" type="ORF">CTAYLR_000783</name>
</gene>
<reference evidence="1" key="1">
    <citation type="submission" date="2023-01" db="EMBL/GenBank/DDBJ databases">
        <title>Metagenome sequencing of chrysophaentin producing Chrysophaeum taylorii.</title>
        <authorList>
            <person name="Davison J."/>
            <person name="Bewley C."/>
        </authorList>
    </citation>
    <scope>NUCLEOTIDE SEQUENCE</scope>
    <source>
        <strain evidence="1">NIES-1699</strain>
    </source>
</reference>
<keyword evidence="2" id="KW-1185">Reference proteome</keyword>
<evidence type="ECO:0000313" key="2">
    <source>
        <dbReference type="Proteomes" id="UP001230188"/>
    </source>
</evidence>